<keyword evidence="1" id="KW-1133">Transmembrane helix</keyword>
<evidence type="ECO:0000256" key="1">
    <source>
        <dbReference type="SAM" id="Phobius"/>
    </source>
</evidence>
<accession>A0ABT0F5Y5</accession>
<protein>
    <submittedName>
        <fullName evidence="2">Uncharacterized protein</fullName>
    </submittedName>
</protein>
<dbReference type="Proteomes" id="UP001299876">
    <property type="component" value="Unassembled WGS sequence"/>
</dbReference>
<evidence type="ECO:0000313" key="2">
    <source>
        <dbReference type="EMBL" id="MCK1793444.1"/>
    </source>
</evidence>
<dbReference type="RefSeq" id="WP_247293605.1">
    <property type="nucleotide sequence ID" value="NZ_JAKNRW010000034.1"/>
</dbReference>
<comment type="caution">
    <text evidence="2">The sequence shown here is derived from an EMBL/GenBank/DDBJ whole genome shotgun (WGS) entry which is preliminary data.</text>
</comment>
<keyword evidence="1" id="KW-0812">Transmembrane</keyword>
<name>A0ABT0F5Y5_9PSED</name>
<keyword evidence="3" id="KW-1185">Reference proteome</keyword>
<reference evidence="2 3" key="1">
    <citation type="submission" date="2022-02" db="EMBL/GenBank/DDBJ databases">
        <title>Comparative genomics of the first Antarctic Pseudomonas spp. capable of biotransforming 2,4,6-Trinitrotoluene.</title>
        <authorList>
            <person name="Cabrera M.A."/>
            <person name="Marquez S.L."/>
            <person name="Perez-Donoso J.M."/>
        </authorList>
    </citation>
    <scope>NUCLEOTIDE SEQUENCE [LARGE SCALE GENOMIC DNA]</scope>
    <source>
        <strain evidence="2 3">TNT19</strain>
    </source>
</reference>
<sequence length="147" mass="16707">MKAVWNAKVGFGLMSWAVASYAVTTAMFMLIFFPILPLVSYLAGWPFGLSILISVMFFVICNFAKRDHKVSISIVPEGLGFCDEAAGYERQDLIRYEDIQSIRVRRNPFFRSLVINLKERNQRFSLSNVLLPDNFLAGIHAHIDVKS</sequence>
<keyword evidence="1" id="KW-0472">Membrane</keyword>
<gene>
    <name evidence="2" type="ORF">L9059_25380</name>
</gene>
<proteinExistence type="predicted"/>
<organism evidence="2 3">
    <name type="scientific">Pseudomonas violetae</name>
    <dbReference type="NCBI Taxonomy" id="2915813"/>
    <lineage>
        <taxon>Bacteria</taxon>
        <taxon>Pseudomonadati</taxon>
        <taxon>Pseudomonadota</taxon>
        <taxon>Gammaproteobacteria</taxon>
        <taxon>Pseudomonadales</taxon>
        <taxon>Pseudomonadaceae</taxon>
        <taxon>Pseudomonas</taxon>
    </lineage>
</organism>
<evidence type="ECO:0000313" key="3">
    <source>
        <dbReference type="Proteomes" id="UP001299876"/>
    </source>
</evidence>
<feature type="transmembrane region" description="Helical" evidence="1">
    <location>
        <begin position="42"/>
        <end position="64"/>
    </location>
</feature>
<dbReference type="EMBL" id="JAKNRW010000034">
    <property type="protein sequence ID" value="MCK1793444.1"/>
    <property type="molecule type" value="Genomic_DNA"/>
</dbReference>
<feature type="transmembrane region" description="Helical" evidence="1">
    <location>
        <begin position="12"/>
        <end position="36"/>
    </location>
</feature>